<sequence length="163" mass="18009">LRKIIKRKRKDETDSEDSETEAADIQKKEQQTKKIPGKLDSEESDFVLDGDESPEDSDDSPKFKKKNVLRSSDEEDDDEQSSNIDLNPIIETAQTTSNIGCNLSVEAMSQVEAITQMDAVSQVETLPVPAAGMESQNETAAKSKPRVVIEAQNEATTKINPRV</sequence>
<reference evidence="2" key="1">
    <citation type="submission" date="2014-12" db="EMBL/GenBank/DDBJ databases">
        <title>Insight into the proteome of Arion vulgaris.</title>
        <authorList>
            <person name="Aradska J."/>
            <person name="Bulat T."/>
            <person name="Smidak R."/>
            <person name="Sarate P."/>
            <person name="Gangsoo J."/>
            <person name="Sialana F."/>
            <person name="Bilban M."/>
            <person name="Lubec G."/>
        </authorList>
    </citation>
    <scope>NUCLEOTIDE SEQUENCE</scope>
    <source>
        <tissue evidence="2">Skin</tissue>
    </source>
</reference>
<feature type="compositionally biased region" description="Acidic residues" evidence="1">
    <location>
        <begin position="13"/>
        <end position="22"/>
    </location>
</feature>
<name>A0A0B6YC47_9EUPU</name>
<evidence type="ECO:0000256" key="1">
    <source>
        <dbReference type="SAM" id="MobiDB-lite"/>
    </source>
</evidence>
<feature type="region of interest" description="Disordered" evidence="1">
    <location>
        <begin position="133"/>
        <end position="163"/>
    </location>
</feature>
<dbReference type="EMBL" id="HACG01006531">
    <property type="protein sequence ID" value="CEK53396.1"/>
    <property type="molecule type" value="Transcribed_RNA"/>
</dbReference>
<dbReference type="AlphaFoldDB" id="A0A0B6YC47"/>
<proteinExistence type="predicted"/>
<gene>
    <name evidence="2" type="primary">ORF20163</name>
</gene>
<feature type="compositionally biased region" description="Acidic residues" evidence="1">
    <location>
        <begin position="42"/>
        <end position="58"/>
    </location>
</feature>
<feature type="non-terminal residue" evidence="2">
    <location>
        <position position="163"/>
    </location>
</feature>
<accession>A0A0B6YC47</accession>
<feature type="compositionally biased region" description="Basic and acidic residues" evidence="1">
    <location>
        <begin position="24"/>
        <end position="41"/>
    </location>
</feature>
<feature type="region of interest" description="Disordered" evidence="1">
    <location>
        <begin position="1"/>
        <end position="89"/>
    </location>
</feature>
<feature type="non-terminal residue" evidence="2">
    <location>
        <position position="1"/>
    </location>
</feature>
<protein>
    <submittedName>
        <fullName evidence="2">Uncharacterized protein</fullName>
    </submittedName>
</protein>
<organism evidence="2">
    <name type="scientific">Arion vulgaris</name>
    <dbReference type="NCBI Taxonomy" id="1028688"/>
    <lineage>
        <taxon>Eukaryota</taxon>
        <taxon>Metazoa</taxon>
        <taxon>Spiralia</taxon>
        <taxon>Lophotrochozoa</taxon>
        <taxon>Mollusca</taxon>
        <taxon>Gastropoda</taxon>
        <taxon>Heterobranchia</taxon>
        <taxon>Euthyneura</taxon>
        <taxon>Panpulmonata</taxon>
        <taxon>Eupulmonata</taxon>
        <taxon>Stylommatophora</taxon>
        <taxon>Helicina</taxon>
        <taxon>Arionoidea</taxon>
        <taxon>Arionidae</taxon>
        <taxon>Arion</taxon>
    </lineage>
</organism>
<feature type="compositionally biased region" description="Polar residues" evidence="1">
    <location>
        <begin position="153"/>
        <end position="163"/>
    </location>
</feature>
<evidence type="ECO:0000313" key="2">
    <source>
        <dbReference type="EMBL" id="CEK53396.1"/>
    </source>
</evidence>